<dbReference type="InterPro" id="IPR011990">
    <property type="entry name" value="TPR-like_helical_dom_sf"/>
</dbReference>
<dbReference type="Pfam" id="PF08238">
    <property type="entry name" value="Sel1"/>
    <property type="match status" value="2"/>
</dbReference>
<proteinExistence type="predicted"/>
<sequence length="185" mass="19930">MPLIYLNTAATITGLTRRTLWRYIKDGRLHPVEESGSGKARLDLGEALALCGAQLDSDEEALVLAADAGEPEAQCDLGVWLLERERPKAARDWFRLAARAGHADAMCWLGRDLLLGEGGAPDQAEGMRWLHQAAALELPLAVELVTTLLGADGEQVRASGDRQALRALLDAVERRVLLGALEATA</sequence>
<dbReference type="InterPro" id="IPR006597">
    <property type="entry name" value="Sel1-like"/>
</dbReference>
<protein>
    <recommendedName>
        <fullName evidence="3">Sel1 repeat-containing protein</fullName>
    </recommendedName>
</protein>
<accession>A0A4R4A4M7</accession>
<name>A0A4R4A4M7_MARGR</name>
<gene>
    <name evidence="1" type="ORF">EDC29_11755</name>
</gene>
<dbReference type="RefSeq" id="WP_132230654.1">
    <property type="nucleotide sequence ID" value="NZ_NRRH01000028.1"/>
</dbReference>
<reference evidence="1 2" key="1">
    <citation type="submission" date="2019-03" db="EMBL/GenBank/DDBJ databases">
        <title>Genomic Encyclopedia of Type Strains, Phase IV (KMG-IV): sequencing the most valuable type-strain genomes for metagenomic binning, comparative biology and taxonomic classification.</title>
        <authorList>
            <person name="Goeker M."/>
        </authorList>
    </citation>
    <scope>NUCLEOTIDE SEQUENCE [LARGE SCALE GENOMIC DNA]</scope>
    <source>
        <strain evidence="1 2">DSM 203</strain>
    </source>
</reference>
<evidence type="ECO:0008006" key="3">
    <source>
        <dbReference type="Google" id="ProtNLM"/>
    </source>
</evidence>
<dbReference type="EMBL" id="SMDC01000017">
    <property type="protein sequence ID" value="TCW32689.1"/>
    <property type="molecule type" value="Genomic_DNA"/>
</dbReference>
<dbReference type="Proteomes" id="UP000295247">
    <property type="component" value="Unassembled WGS sequence"/>
</dbReference>
<dbReference type="AlphaFoldDB" id="A0A4R4A4M7"/>
<comment type="caution">
    <text evidence="1">The sequence shown here is derived from an EMBL/GenBank/DDBJ whole genome shotgun (WGS) entry which is preliminary data.</text>
</comment>
<evidence type="ECO:0000313" key="2">
    <source>
        <dbReference type="Proteomes" id="UP000295247"/>
    </source>
</evidence>
<dbReference type="SUPFAM" id="SSF81901">
    <property type="entry name" value="HCP-like"/>
    <property type="match status" value="1"/>
</dbReference>
<evidence type="ECO:0000313" key="1">
    <source>
        <dbReference type="EMBL" id="TCW32689.1"/>
    </source>
</evidence>
<organism evidence="1 2">
    <name type="scientific">Marichromatium gracile</name>
    <name type="common">Chromatium gracile</name>
    <dbReference type="NCBI Taxonomy" id="1048"/>
    <lineage>
        <taxon>Bacteria</taxon>
        <taxon>Pseudomonadati</taxon>
        <taxon>Pseudomonadota</taxon>
        <taxon>Gammaproteobacteria</taxon>
        <taxon>Chromatiales</taxon>
        <taxon>Chromatiaceae</taxon>
        <taxon>Marichromatium</taxon>
    </lineage>
</organism>
<dbReference type="Gene3D" id="1.25.40.10">
    <property type="entry name" value="Tetratricopeptide repeat domain"/>
    <property type="match status" value="1"/>
</dbReference>
<dbReference type="SMART" id="SM00671">
    <property type="entry name" value="SEL1"/>
    <property type="match status" value="2"/>
</dbReference>